<feature type="transmembrane region" description="Helical" evidence="8">
    <location>
        <begin position="209"/>
        <end position="231"/>
    </location>
</feature>
<evidence type="ECO:0000256" key="2">
    <source>
        <dbReference type="ARBA" id="ARBA00008335"/>
    </source>
</evidence>
<feature type="domain" description="Major facilitator superfamily (MFS) profile" evidence="9">
    <location>
        <begin position="8"/>
        <end position="386"/>
    </location>
</feature>
<evidence type="ECO:0000256" key="4">
    <source>
        <dbReference type="ARBA" id="ARBA00022475"/>
    </source>
</evidence>
<dbReference type="Pfam" id="PF07690">
    <property type="entry name" value="MFS_1"/>
    <property type="match status" value="1"/>
</dbReference>
<evidence type="ECO:0000256" key="5">
    <source>
        <dbReference type="ARBA" id="ARBA00022692"/>
    </source>
</evidence>
<keyword evidence="7 8" id="KW-0472">Membrane</keyword>
<name>A0AAI8DJS5_MAMSC</name>
<evidence type="ECO:0000256" key="7">
    <source>
        <dbReference type="ARBA" id="ARBA00023136"/>
    </source>
</evidence>
<feature type="transmembrane region" description="Helical" evidence="8">
    <location>
        <begin position="302"/>
        <end position="323"/>
    </location>
</feature>
<dbReference type="KEGG" id="sscu:CEP64_12115"/>
<dbReference type="Proteomes" id="UP000197058">
    <property type="component" value="Chromosome"/>
</dbReference>
<organism evidence="10 11">
    <name type="scientific">Mammaliicoccus sciuri</name>
    <name type="common">Staphylococcus sciuri</name>
    <dbReference type="NCBI Taxonomy" id="1296"/>
    <lineage>
        <taxon>Bacteria</taxon>
        <taxon>Bacillati</taxon>
        <taxon>Bacillota</taxon>
        <taxon>Bacilli</taxon>
        <taxon>Bacillales</taxon>
        <taxon>Staphylococcaceae</taxon>
        <taxon>Mammaliicoccus</taxon>
    </lineage>
</organism>
<dbReference type="PANTHER" id="PTHR43271:SF1">
    <property type="entry name" value="INNER MEMBRANE TRANSPORT PROTEIN YNFM"/>
    <property type="match status" value="1"/>
</dbReference>
<dbReference type="InterPro" id="IPR036259">
    <property type="entry name" value="MFS_trans_sf"/>
</dbReference>
<dbReference type="InterPro" id="IPR020846">
    <property type="entry name" value="MFS_dom"/>
</dbReference>
<feature type="transmembrane region" description="Helical" evidence="8">
    <location>
        <begin position="362"/>
        <end position="382"/>
    </location>
</feature>
<protein>
    <submittedName>
        <fullName evidence="10">MFS transporter</fullName>
    </submittedName>
</protein>
<keyword evidence="4" id="KW-1003">Cell membrane</keyword>
<comment type="similarity">
    <text evidence="2">Belongs to the major facilitator superfamily.</text>
</comment>
<feature type="transmembrane region" description="Helical" evidence="8">
    <location>
        <begin position="74"/>
        <end position="92"/>
    </location>
</feature>
<evidence type="ECO:0000256" key="8">
    <source>
        <dbReference type="SAM" id="Phobius"/>
    </source>
</evidence>
<keyword evidence="6 8" id="KW-1133">Transmembrane helix</keyword>
<evidence type="ECO:0000256" key="3">
    <source>
        <dbReference type="ARBA" id="ARBA00022448"/>
    </source>
</evidence>
<dbReference type="EMBL" id="CP022046">
    <property type="protein sequence ID" value="ASE35302.1"/>
    <property type="molecule type" value="Genomic_DNA"/>
</dbReference>
<dbReference type="CDD" id="cd17324">
    <property type="entry name" value="MFS_NepI_like"/>
    <property type="match status" value="1"/>
</dbReference>
<dbReference type="AlphaFoldDB" id="A0AAI8DJS5"/>
<feature type="transmembrane region" description="Helical" evidence="8">
    <location>
        <begin position="335"/>
        <end position="356"/>
    </location>
</feature>
<evidence type="ECO:0000259" key="9">
    <source>
        <dbReference type="PROSITE" id="PS50850"/>
    </source>
</evidence>
<dbReference type="InterPro" id="IPR011701">
    <property type="entry name" value="MFS"/>
</dbReference>
<evidence type="ECO:0000313" key="10">
    <source>
        <dbReference type="EMBL" id="ASE35302.1"/>
    </source>
</evidence>
<dbReference type="RefSeq" id="WP_088592589.1">
    <property type="nucleotide sequence ID" value="NZ_CP022046.2"/>
</dbReference>
<evidence type="ECO:0000313" key="11">
    <source>
        <dbReference type="Proteomes" id="UP000197058"/>
    </source>
</evidence>
<feature type="transmembrane region" description="Helical" evidence="8">
    <location>
        <begin position="36"/>
        <end position="62"/>
    </location>
</feature>
<evidence type="ECO:0000256" key="1">
    <source>
        <dbReference type="ARBA" id="ARBA00004651"/>
    </source>
</evidence>
<comment type="subcellular location">
    <subcellularLocation>
        <location evidence="1">Cell membrane</location>
        <topology evidence="1">Multi-pass membrane protein</topology>
    </subcellularLocation>
</comment>
<reference evidence="11" key="1">
    <citation type="submission" date="2017-06" db="EMBL/GenBank/DDBJ databases">
        <title>FDA dAtabase for Regulatory Grade micrObial Sequences (FDA-ARGOS): Supporting development and validation of Infectious Disease Dx tests.</title>
        <authorList>
            <person name="Goldberg B."/>
            <person name="Campos J."/>
            <person name="Tallon L."/>
            <person name="Sadzewicz L."/>
            <person name="Sengamalay N."/>
            <person name="Ott S."/>
            <person name="Godinez A."/>
            <person name="Nagaraj S."/>
            <person name="Vavikolanu K."/>
            <person name="Nadendla S."/>
            <person name="George J."/>
            <person name="Geyer C."/>
            <person name="Sichtig H."/>
        </authorList>
    </citation>
    <scope>NUCLEOTIDE SEQUENCE [LARGE SCALE GENOMIC DNA]</scope>
    <source>
        <strain evidence="11">FDAARGOS_285</strain>
    </source>
</reference>
<feature type="transmembrane region" description="Helical" evidence="8">
    <location>
        <begin position="132"/>
        <end position="153"/>
    </location>
</feature>
<dbReference type="PROSITE" id="PS50850">
    <property type="entry name" value="MFS"/>
    <property type="match status" value="1"/>
</dbReference>
<feature type="transmembrane region" description="Helical" evidence="8">
    <location>
        <begin position="12"/>
        <end position="30"/>
    </location>
</feature>
<feature type="transmembrane region" description="Helical" evidence="8">
    <location>
        <begin position="246"/>
        <end position="264"/>
    </location>
</feature>
<dbReference type="PANTHER" id="PTHR43271">
    <property type="entry name" value="BLL2771 PROTEIN"/>
    <property type="match status" value="1"/>
</dbReference>
<dbReference type="GO" id="GO:0022857">
    <property type="term" value="F:transmembrane transporter activity"/>
    <property type="evidence" value="ECO:0007669"/>
    <property type="project" value="InterPro"/>
</dbReference>
<keyword evidence="5 8" id="KW-0812">Transmembrane</keyword>
<dbReference type="SUPFAM" id="SSF103473">
    <property type="entry name" value="MFS general substrate transporter"/>
    <property type="match status" value="1"/>
</dbReference>
<gene>
    <name evidence="10" type="ORF">CEP64_12115</name>
</gene>
<feature type="transmembrane region" description="Helical" evidence="8">
    <location>
        <begin position="98"/>
        <end position="120"/>
    </location>
</feature>
<sequence>MTSEQKKRSISLLLAGFIIFSSLYVTQPIFNGLSQYFNVSLSDISLTLSVSTFMLGIGLILVPMLNNIEKKRMMSISVLLVSVLSIISVFVTNFHIFLVIRGLMGLALSGVPSIAMAYIADEVHKDRVSKVMGLYVAGTTFGGMSGRVVVGILTDIANWQVAIASLSILNLILAILMVILLPTSTVQTPQWVSPKQHFIKYGKLLKNPAVLKTMSLAFLLMGTFVTIYSYITVRFEHPPFSLSESTIAFIFILYLIGTYSSINFGKLSYKLGIKKAYAIAITIMIVGIILTFITYLPIDILGLAAMTFGFFGAHSIQSSYIATLTESSKSHASTLYLLGYYVGSSLLTILGGYVFVQYAWMGIGILTLLLTVIAAIISRSLFKNVA</sequence>
<feature type="transmembrane region" description="Helical" evidence="8">
    <location>
        <begin position="276"/>
        <end position="296"/>
    </location>
</feature>
<evidence type="ECO:0000256" key="6">
    <source>
        <dbReference type="ARBA" id="ARBA00022989"/>
    </source>
</evidence>
<accession>A0AAI8DJS5</accession>
<feature type="transmembrane region" description="Helical" evidence="8">
    <location>
        <begin position="159"/>
        <end position="181"/>
    </location>
</feature>
<dbReference type="Gene3D" id="1.20.1250.20">
    <property type="entry name" value="MFS general substrate transporter like domains"/>
    <property type="match status" value="1"/>
</dbReference>
<dbReference type="GO" id="GO:0005886">
    <property type="term" value="C:plasma membrane"/>
    <property type="evidence" value="ECO:0007669"/>
    <property type="project" value="UniProtKB-SubCell"/>
</dbReference>
<keyword evidence="3" id="KW-0813">Transport</keyword>
<proteinExistence type="inferred from homology"/>